<reference evidence="2 3" key="1">
    <citation type="journal article" date="2008" name="Nature">
        <title>The genome of Laccaria bicolor provides insights into mycorrhizal symbiosis.</title>
        <authorList>
            <person name="Martin F."/>
            <person name="Aerts A."/>
            <person name="Ahren D."/>
            <person name="Brun A."/>
            <person name="Danchin E.G.J."/>
            <person name="Duchaussoy F."/>
            <person name="Gibon J."/>
            <person name="Kohler A."/>
            <person name="Lindquist E."/>
            <person name="Pereda V."/>
            <person name="Salamov A."/>
            <person name="Shapiro H.J."/>
            <person name="Wuyts J."/>
            <person name="Blaudez D."/>
            <person name="Buee M."/>
            <person name="Brokstein P."/>
            <person name="Canbaeck B."/>
            <person name="Cohen D."/>
            <person name="Courty P.E."/>
            <person name="Coutinho P.M."/>
            <person name="Delaruelle C."/>
            <person name="Detter J.C."/>
            <person name="Deveau A."/>
            <person name="DiFazio S."/>
            <person name="Duplessis S."/>
            <person name="Fraissinet-Tachet L."/>
            <person name="Lucic E."/>
            <person name="Frey-Klett P."/>
            <person name="Fourrey C."/>
            <person name="Feussner I."/>
            <person name="Gay G."/>
            <person name="Grimwood J."/>
            <person name="Hoegger P.J."/>
            <person name="Jain P."/>
            <person name="Kilaru S."/>
            <person name="Labbe J."/>
            <person name="Lin Y.C."/>
            <person name="Legue V."/>
            <person name="Le Tacon F."/>
            <person name="Marmeisse R."/>
            <person name="Melayah D."/>
            <person name="Montanini B."/>
            <person name="Muratet M."/>
            <person name="Nehls U."/>
            <person name="Niculita-Hirzel H."/>
            <person name="Oudot-Le Secq M.P."/>
            <person name="Peter M."/>
            <person name="Quesneville H."/>
            <person name="Rajashekar B."/>
            <person name="Reich M."/>
            <person name="Rouhier N."/>
            <person name="Schmutz J."/>
            <person name="Yin T."/>
            <person name="Chalot M."/>
            <person name="Henrissat B."/>
            <person name="Kuees U."/>
            <person name="Lucas S."/>
            <person name="Van de Peer Y."/>
            <person name="Podila G.K."/>
            <person name="Polle A."/>
            <person name="Pukkila P.J."/>
            <person name="Richardson P.M."/>
            <person name="Rouze P."/>
            <person name="Sanders I.R."/>
            <person name="Stajich J.E."/>
            <person name="Tunlid A."/>
            <person name="Tuskan G."/>
            <person name="Grigoriev I.V."/>
        </authorList>
    </citation>
    <scope>NUCLEOTIDE SEQUENCE [LARGE SCALE GENOMIC DNA]</scope>
    <source>
        <strain evidence="3">S238N-H82 / ATCC MYA-4686</strain>
    </source>
</reference>
<dbReference type="InParanoid" id="B0D2T9"/>
<dbReference type="AlphaFoldDB" id="B0D2T9"/>
<dbReference type="Proteomes" id="UP000001194">
    <property type="component" value="Unassembled WGS sequence"/>
</dbReference>
<dbReference type="KEGG" id="lbc:LACBIDRAFT_315634"/>
<proteinExistence type="predicted"/>
<evidence type="ECO:0000313" key="3">
    <source>
        <dbReference type="Proteomes" id="UP000001194"/>
    </source>
</evidence>
<keyword evidence="1" id="KW-0812">Transmembrane</keyword>
<organism evidence="3">
    <name type="scientific">Laccaria bicolor (strain S238N-H82 / ATCC MYA-4686)</name>
    <name type="common">Bicoloured deceiver</name>
    <name type="synonym">Laccaria laccata var. bicolor</name>
    <dbReference type="NCBI Taxonomy" id="486041"/>
    <lineage>
        <taxon>Eukaryota</taxon>
        <taxon>Fungi</taxon>
        <taxon>Dikarya</taxon>
        <taxon>Basidiomycota</taxon>
        <taxon>Agaricomycotina</taxon>
        <taxon>Agaricomycetes</taxon>
        <taxon>Agaricomycetidae</taxon>
        <taxon>Agaricales</taxon>
        <taxon>Agaricineae</taxon>
        <taxon>Hydnangiaceae</taxon>
        <taxon>Laccaria</taxon>
    </lineage>
</organism>
<keyword evidence="1" id="KW-0472">Membrane</keyword>
<feature type="transmembrane region" description="Helical" evidence="1">
    <location>
        <begin position="9"/>
        <end position="31"/>
    </location>
</feature>
<feature type="transmembrane region" description="Helical" evidence="1">
    <location>
        <begin position="64"/>
        <end position="86"/>
    </location>
</feature>
<dbReference type="EMBL" id="DS547096">
    <property type="protein sequence ID" value="EDR11153.1"/>
    <property type="molecule type" value="Genomic_DNA"/>
</dbReference>
<keyword evidence="1" id="KW-1133">Transmembrane helix</keyword>
<evidence type="ECO:0000256" key="1">
    <source>
        <dbReference type="SAM" id="Phobius"/>
    </source>
</evidence>
<dbReference type="OrthoDB" id="666972at2759"/>
<gene>
    <name evidence="2" type="ORF">LACBIDRAFT_315634</name>
</gene>
<name>B0D2T9_LACBS</name>
<dbReference type="RefSeq" id="XP_001878454.1">
    <property type="nucleotide sequence ID" value="XM_001878419.1"/>
</dbReference>
<protein>
    <submittedName>
        <fullName evidence="2">Predicted protein</fullName>
    </submittedName>
</protein>
<sequence>MIISSRTDIVLDMFVFRYEAFAVFAVIISGIRFGLEALHVPPCSCRCALPSFCVRKDHEPSPGLVLLTLLLTTLPVEIVQSWYHVVIPNKPRPNRRLTMALLRSLSHQFSLDRN</sequence>
<dbReference type="GeneID" id="6073683"/>
<accession>B0D2T9</accession>
<evidence type="ECO:0000313" key="2">
    <source>
        <dbReference type="EMBL" id="EDR11153.1"/>
    </source>
</evidence>
<dbReference type="HOGENOM" id="CLU_2121495_0_0_1"/>
<keyword evidence="3" id="KW-1185">Reference proteome</keyword>